<keyword evidence="1" id="KW-0472">Membrane</keyword>
<protein>
    <submittedName>
        <fullName evidence="2">Uncharacterized protein</fullName>
    </submittedName>
</protein>
<reference evidence="2" key="1">
    <citation type="journal article" date="2015" name="Proc. Natl. Acad. Sci. U.S.A.">
        <title>Networks of energetic and metabolic interactions define dynamics in microbial communities.</title>
        <authorList>
            <person name="Embree M."/>
            <person name="Liu J.K."/>
            <person name="Al-Bassam M.M."/>
            <person name="Zengler K."/>
        </authorList>
    </citation>
    <scope>NUCLEOTIDE SEQUENCE</scope>
</reference>
<dbReference type="PANTHER" id="PTHR38139">
    <property type="entry name" value="GATE DOMAIN-CONTAINING PROTEIN"/>
    <property type="match status" value="1"/>
</dbReference>
<evidence type="ECO:0000256" key="1">
    <source>
        <dbReference type="SAM" id="Phobius"/>
    </source>
</evidence>
<feature type="transmembrane region" description="Helical" evidence="1">
    <location>
        <begin position="184"/>
        <end position="204"/>
    </location>
</feature>
<proteinExistence type="predicted"/>
<evidence type="ECO:0000313" key="2">
    <source>
        <dbReference type="EMBL" id="KUG27431.1"/>
    </source>
</evidence>
<dbReference type="PANTHER" id="PTHR38139:SF1">
    <property type="entry name" value="NUCLEOSIDE TRANSPORTER_FEOB GTPASE GATE DOMAIN-CONTAINING PROTEIN"/>
    <property type="match status" value="1"/>
</dbReference>
<dbReference type="EMBL" id="LNQE01000331">
    <property type="protein sequence ID" value="KUG27431.1"/>
    <property type="molecule type" value="Genomic_DNA"/>
</dbReference>
<keyword evidence="1" id="KW-1133">Transmembrane helix</keyword>
<feature type="transmembrane region" description="Helical" evidence="1">
    <location>
        <begin position="92"/>
        <end position="116"/>
    </location>
</feature>
<keyword evidence="1" id="KW-0812">Transmembrane</keyword>
<feature type="transmembrane region" description="Helical" evidence="1">
    <location>
        <begin position="128"/>
        <end position="146"/>
    </location>
</feature>
<dbReference type="AlphaFoldDB" id="A0A0W8G2M9"/>
<accession>A0A0W8G2M9</accession>
<feature type="transmembrane region" description="Helical" evidence="1">
    <location>
        <begin position="12"/>
        <end position="34"/>
    </location>
</feature>
<gene>
    <name evidence="2" type="ORF">ASZ90_002750</name>
</gene>
<feature type="transmembrane region" description="Helical" evidence="1">
    <location>
        <begin position="289"/>
        <end position="311"/>
    </location>
</feature>
<name>A0A0W8G2M9_9ZZZZ</name>
<sequence>MIDIIIRELGQGTRLCLTVLPFMFAGCLAGSLMAHDTFGARCRAFFSPMARLSGLHGPATIYLPLCFLDQHSANAYLSSLSRKGVVQRRRILGVYLIGFFPSSLYFHIFFTAPILYPVLGFETATTVVALYLLASLLTFCCGVVLTRCASSRDSQPPGQDMSCQTGWPGWPMALRDAAGQFRRMAIIFVPCILAVELLLAVPAVQSLMDKADVLLAWFDVPGEGALVAMSALPSVMVGYATALTCLDDSLITLAQVPRILMLAALGNVVFSTISYFLSANVAVFGTRLGTYLTFAGLGIRLPWIFLSLYLASLVT</sequence>
<feature type="transmembrane region" description="Helical" evidence="1">
    <location>
        <begin position="258"/>
        <end position="277"/>
    </location>
</feature>
<organism evidence="2">
    <name type="scientific">hydrocarbon metagenome</name>
    <dbReference type="NCBI Taxonomy" id="938273"/>
    <lineage>
        <taxon>unclassified sequences</taxon>
        <taxon>metagenomes</taxon>
        <taxon>ecological metagenomes</taxon>
    </lineage>
</organism>
<feature type="transmembrane region" description="Helical" evidence="1">
    <location>
        <begin position="224"/>
        <end position="246"/>
    </location>
</feature>
<dbReference type="PROSITE" id="PS51257">
    <property type="entry name" value="PROKAR_LIPOPROTEIN"/>
    <property type="match status" value="1"/>
</dbReference>
<dbReference type="InterPro" id="IPR038880">
    <property type="entry name" value="MJ0871-like"/>
</dbReference>
<comment type="caution">
    <text evidence="2">The sequence shown here is derived from an EMBL/GenBank/DDBJ whole genome shotgun (WGS) entry which is preliminary data.</text>
</comment>